<evidence type="ECO:0000313" key="3">
    <source>
        <dbReference type="Proteomes" id="UP000236752"/>
    </source>
</evidence>
<accession>A0A1H5YCF9</accession>
<feature type="transmembrane region" description="Helical" evidence="1">
    <location>
        <begin position="263"/>
        <end position="282"/>
    </location>
</feature>
<evidence type="ECO:0000256" key="1">
    <source>
        <dbReference type="SAM" id="Phobius"/>
    </source>
</evidence>
<dbReference type="EMBL" id="FNUZ01000003">
    <property type="protein sequence ID" value="SEG21743.1"/>
    <property type="molecule type" value="Genomic_DNA"/>
</dbReference>
<protein>
    <recommendedName>
        <fullName evidence="4">Sodium-dependent bicarbonate transport family permease</fullName>
    </recommendedName>
</protein>
<keyword evidence="1" id="KW-1133">Transmembrane helix</keyword>
<feature type="transmembrane region" description="Helical" evidence="1">
    <location>
        <begin position="294"/>
        <end position="318"/>
    </location>
</feature>
<reference evidence="2 3" key="1">
    <citation type="submission" date="2016-10" db="EMBL/GenBank/DDBJ databases">
        <authorList>
            <person name="de Groot N.N."/>
        </authorList>
    </citation>
    <scope>NUCLEOTIDE SEQUENCE [LARGE SCALE GENOMIC DNA]</scope>
    <source>
        <strain evidence="2 3">DSM 26915</strain>
    </source>
</reference>
<evidence type="ECO:0000313" key="2">
    <source>
        <dbReference type="EMBL" id="SEG21743.1"/>
    </source>
</evidence>
<feature type="transmembrane region" description="Helical" evidence="1">
    <location>
        <begin position="170"/>
        <end position="190"/>
    </location>
</feature>
<proteinExistence type="predicted"/>
<organism evidence="2 3">
    <name type="scientific">Thalassococcus halodurans</name>
    <dbReference type="NCBI Taxonomy" id="373675"/>
    <lineage>
        <taxon>Bacteria</taxon>
        <taxon>Pseudomonadati</taxon>
        <taxon>Pseudomonadota</taxon>
        <taxon>Alphaproteobacteria</taxon>
        <taxon>Rhodobacterales</taxon>
        <taxon>Roseobacteraceae</taxon>
        <taxon>Thalassococcus</taxon>
    </lineage>
</organism>
<feature type="transmembrane region" description="Helical" evidence="1">
    <location>
        <begin position="68"/>
        <end position="90"/>
    </location>
</feature>
<feature type="transmembrane region" description="Helical" evidence="1">
    <location>
        <begin position="196"/>
        <end position="214"/>
    </location>
</feature>
<keyword evidence="3" id="KW-1185">Reference proteome</keyword>
<dbReference type="InterPro" id="IPR010293">
    <property type="entry name" value="Sbt_1"/>
</dbReference>
<feature type="transmembrane region" description="Helical" evidence="1">
    <location>
        <begin position="135"/>
        <end position="154"/>
    </location>
</feature>
<keyword evidence="1" id="KW-0472">Membrane</keyword>
<evidence type="ECO:0008006" key="4">
    <source>
        <dbReference type="Google" id="ProtNLM"/>
    </source>
</evidence>
<dbReference type="Pfam" id="PF05982">
    <property type="entry name" value="Sbt_1"/>
    <property type="match status" value="1"/>
</dbReference>
<dbReference type="OrthoDB" id="345121at2"/>
<sequence length="323" mass="33927">MTTVLESLISNLMVPTILFFVLGLIAAAVRSDLSIPEGAAKFMSLYLLLAIGFKGGHSLSKHGLQPDLFLAIGVGLLLSFLIPFIAFALLKTMTQLDTLNAAAVAGHYGSISIVTFVAASSLLELSGITFDGYMVAVAAAMEVPAILSALWIAHKYGKADETASVPMRELLVNGSIVLLVGAFFIGAVTRENGMEMIAPFVVTPFTGILCLFLLDMGLNAGRSLMRNKHMLSGGLFAFGVVMPMIGALLACVLGMMIDLGTGSLFLLMVLSASASYIAVPAAMRIALPQAEAGIYLTLSLGVTFPFNITVGLPLYLWLATLAA</sequence>
<feature type="transmembrane region" description="Helical" evidence="1">
    <location>
        <begin position="235"/>
        <end position="257"/>
    </location>
</feature>
<dbReference type="Proteomes" id="UP000236752">
    <property type="component" value="Unassembled WGS sequence"/>
</dbReference>
<feature type="transmembrane region" description="Helical" evidence="1">
    <location>
        <begin position="102"/>
        <end position="123"/>
    </location>
</feature>
<name>A0A1H5YCF9_9RHOB</name>
<keyword evidence="1" id="KW-0812">Transmembrane</keyword>
<gene>
    <name evidence="2" type="ORF">SAMN04488045_2023</name>
</gene>
<dbReference type="RefSeq" id="WP_103910372.1">
    <property type="nucleotide sequence ID" value="NZ_FNUZ01000003.1"/>
</dbReference>
<dbReference type="PANTHER" id="PTHR40400">
    <property type="entry name" value="SLR1512 PROTEIN"/>
    <property type="match status" value="1"/>
</dbReference>
<feature type="transmembrane region" description="Helical" evidence="1">
    <location>
        <begin position="12"/>
        <end position="29"/>
    </location>
</feature>
<dbReference type="AlphaFoldDB" id="A0A1H5YCF9"/>
<dbReference type="PANTHER" id="PTHR40400:SF1">
    <property type="entry name" value="SLR1512 PROTEIN"/>
    <property type="match status" value="1"/>
</dbReference>